<dbReference type="Proteomes" id="UP001564408">
    <property type="component" value="Unassembled WGS sequence"/>
</dbReference>
<dbReference type="RefSeq" id="WP_369668603.1">
    <property type="nucleotide sequence ID" value="NZ_JBDKXB010000051.1"/>
</dbReference>
<keyword evidence="14" id="KW-1185">Reference proteome</keyword>
<feature type="transmembrane region" description="Helical" evidence="10">
    <location>
        <begin position="20"/>
        <end position="43"/>
    </location>
</feature>
<evidence type="ECO:0000313" key="13">
    <source>
        <dbReference type="EMBL" id="MEY6434223.1"/>
    </source>
</evidence>
<proteinExistence type="inferred from homology"/>
<keyword evidence="7" id="KW-0406">Ion transport</keyword>
<protein>
    <submittedName>
        <fullName evidence="13">Cation diffusion facilitator family transporter</fullName>
    </submittedName>
</protein>
<evidence type="ECO:0000256" key="10">
    <source>
        <dbReference type="SAM" id="Phobius"/>
    </source>
</evidence>
<feature type="transmembrane region" description="Helical" evidence="10">
    <location>
        <begin position="92"/>
        <end position="111"/>
    </location>
</feature>
<dbReference type="Gene3D" id="1.20.1510.10">
    <property type="entry name" value="Cation efflux protein transmembrane domain"/>
    <property type="match status" value="1"/>
</dbReference>
<dbReference type="Gene3D" id="3.30.70.1350">
    <property type="entry name" value="Cation efflux protein, cytoplasmic domain"/>
    <property type="match status" value="1"/>
</dbReference>
<dbReference type="NCBIfam" id="TIGR01297">
    <property type="entry name" value="CDF"/>
    <property type="match status" value="1"/>
</dbReference>
<evidence type="ECO:0000259" key="11">
    <source>
        <dbReference type="Pfam" id="PF01545"/>
    </source>
</evidence>
<evidence type="ECO:0000256" key="5">
    <source>
        <dbReference type="ARBA" id="ARBA00022496"/>
    </source>
</evidence>
<reference evidence="13 14" key="1">
    <citation type="submission" date="2024-05" db="EMBL/GenBank/DDBJ databases">
        <title>Genome Sequence and Characterization of the New Strain Purple Sulfur Bacterium of Genus Thioalkalicoccus.</title>
        <authorList>
            <person name="Bryantseva I.A."/>
            <person name="Kyndt J.A."/>
            <person name="Imhoff J.F."/>
        </authorList>
    </citation>
    <scope>NUCLEOTIDE SEQUENCE [LARGE SCALE GENOMIC DNA]</scope>
    <source>
        <strain evidence="13 14">Um2</strain>
    </source>
</reference>
<keyword evidence="5" id="KW-0410">Iron transport</keyword>
<evidence type="ECO:0000256" key="7">
    <source>
        <dbReference type="ARBA" id="ARBA00022906"/>
    </source>
</evidence>
<dbReference type="SUPFAM" id="SSF161111">
    <property type="entry name" value="Cation efflux protein transmembrane domain-like"/>
    <property type="match status" value="1"/>
</dbReference>
<comment type="similarity">
    <text evidence="2">Belongs to the cation diffusion facilitator (CDF) transporter (TC 2.A.4) family. FieF subfamily.</text>
</comment>
<dbReference type="InterPro" id="IPR027470">
    <property type="entry name" value="Cation_efflux_CTD"/>
</dbReference>
<keyword evidence="7" id="KW-0864">Zinc transport</keyword>
<evidence type="ECO:0000256" key="1">
    <source>
        <dbReference type="ARBA" id="ARBA00004141"/>
    </source>
</evidence>
<keyword evidence="3" id="KW-0813">Transport</keyword>
<feature type="domain" description="Cation efflux protein cytoplasmic" evidence="12">
    <location>
        <begin position="222"/>
        <end position="298"/>
    </location>
</feature>
<evidence type="ECO:0000256" key="6">
    <source>
        <dbReference type="ARBA" id="ARBA00022692"/>
    </source>
</evidence>
<name>A0ABV4BI68_9GAMM</name>
<evidence type="ECO:0000256" key="3">
    <source>
        <dbReference type="ARBA" id="ARBA00022448"/>
    </source>
</evidence>
<feature type="domain" description="Cation efflux protein transmembrane" evidence="11">
    <location>
        <begin position="26"/>
        <end position="218"/>
    </location>
</feature>
<keyword evidence="6 10" id="KW-0812">Transmembrane</keyword>
<accession>A0ABV4BI68</accession>
<evidence type="ECO:0000313" key="14">
    <source>
        <dbReference type="Proteomes" id="UP001564408"/>
    </source>
</evidence>
<dbReference type="InterPro" id="IPR036837">
    <property type="entry name" value="Cation_efflux_CTD_sf"/>
</dbReference>
<gene>
    <name evidence="13" type="ORF">ABC977_17645</name>
</gene>
<comment type="caution">
    <text evidence="13">The sequence shown here is derived from an EMBL/GenBank/DDBJ whole genome shotgun (WGS) entry which is preliminary data.</text>
</comment>
<keyword evidence="8 10" id="KW-1133">Transmembrane helix</keyword>
<keyword evidence="5" id="KW-0408">Iron</keyword>
<dbReference type="SUPFAM" id="SSF160240">
    <property type="entry name" value="Cation efflux protein cytoplasmic domain-like"/>
    <property type="match status" value="1"/>
</dbReference>
<evidence type="ECO:0000259" key="12">
    <source>
        <dbReference type="Pfam" id="PF16916"/>
    </source>
</evidence>
<evidence type="ECO:0000256" key="9">
    <source>
        <dbReference type="ARBA" id="ARBA00023136"/>
    </source>
</evidence>
<organism evidence="13 14">
    <name type="scientific">Thioalkalicoccus limnaeus</name>
    <dbReference type="NCBI Taxonomy" id="120681"/>
    <lineage>
        <taxon>Bacteria</taxon>
        <taxon>Pseudomonadati</taxon>
        <taxon>Pseudomonadota</taxon>
        <taxon>Gammaproteobacteria</taxon>
        <taxon>Chromatiales</taxon>
        <taxon>Chromatiaceae</taxon>
        <taxon>Thioalkalicoccus</taxon>
    </lineage>
</organism>
<feature type="transmembrane region" description="Helical" evidence="10">
    <location>
        <begin position="49"/>
        <end position="71"/>
    </location>
</feature>
<feature type="transmembrane region" description="Helical" evidence="10">
    <location>
        <begin position="123"/>
        <end position="146"/>
    </location>
</feature>
<dbReference type="EMBL" id="JBDKXB010000051">
    <property type="protein sequence ID" value="MEY6434223.1"/>
    <property type="molecule type" value="Genomic_DNA"/>
</dbReference>
<evidence type="ECO:0000256" key="4">
    <source>
        <dbReference type="ARBA" id="ARBA00022475"/>
    </source>
</evidence>
<keyword evidence="4" id="KW-1003">Cell membrane</keyword>
<dbReference type="Pfam" id="PF16916">
    <property type="entry name" value="ZT_dimer"/>
    <property type="match status" value="1"/>
</dbReference>
<dbReference type="InterPro" id="IPR050291">
    <property type="entry name" value="CDF_Transporter"/>
</dbReference>
<sequence length="311" mass="32796">MVPPNTVTAQTNAIADQARLLRLATWASVSTALVLILAKLIAWGLTGSISVLASLVDSAMDLGASVLNLLAVHWSLRPPDREHRFGHGNAQALAALGQSALIAGSALFLGAEAIGRLLQPVPLAATGVGVAVILFAIVATLALLAFQRHVIRRTRSPAIRADSLHYATDLATNLATLLALMLAGQGWSKADPLIGLGIAGWVLVSALRLGWEAVDLLMDRELPDADRARILDLASSVPEVHGVHGLRTRRSGQRAIIQLHLVLDDDLTLANAHRVALVVEAKICALYPDADIIIHQDPSSLGAEPGEAMEP</sequence>
<dbReference type="PANTHER" id="PTHR43840">
    <property type="entry name" value="MITOCHONDRIAL METAL TRANSPORTER 1-RELATED"/>
    <property type="match status" value="1"/>
</dbReference>
<evidence type="ECO:0000256" key="8">
    <source>
        <dbReference type="ARBA" id="ARBA00022989"/>
    </source>
</evidence>
<evidence type="ECO:0000256" key="2">
    <source>
        <dbReference type="ARBA" id="ARBA00010212"/>
    </source>
</evidence>
<dbReference type="InterPro" id="IPR058533">
    <property type="entry name" value="Cation_efflux_TM"/>
</dbReference>
<dbReference type="Pfam" id="PF01545">
    <property type="entry name" value="Cation_efflux"/>
    <property type="match status" value="1"/>
</dbReference>
<comment type="subcellular location">
    <subcellularLocation>
        <location evidence="1">Membrane</location>
        <topology evidence="1">Multi-pass membrane protein</topology>
    </subcellularLocation>
</comment>
<keyword evidence="7" id="KW-0862">Zinc</keyword>
<keyword evidence="9 10" id="KW-0472">Membrane</keyword>
<dbReference type="InterPro" id="IPR027469">
    <property type="entry name" value="Cation_efflux_TMD_sf"/>
</dbReference>
<dbReference type="InterPro" id="IPR002524">
    <property type="entry name" value="Cation_efflux"/>
</dbReference>
<dbReference type="PANTHER" id="PTHR43840:SF41">
    <property type="entry name" value="CATION-EFFLUX PUMP FIEF"/>
    <property type="match status" value="1"/>
</dbReference>